<proteinExistence type="inferred from homology"/>
<feature type="domain" description="Chitin-binding type-4" evidence="9">
    <location>
        <begin position="17"/>
        <end position="183"/>
    </location>
</feature>
<evidence type="ECO:0000313" key="11">
    <source>
        <dbReference type="Proteomes" id="UP000573603"/>
    </source>
</evidence>
<accession>A0A8H5E2I3</accession>
<dbReference type="Proteomes" id="UP000573603">
    <property type="component" value="Unassembled WGS sequence"/>
</dbReference>
<name>A0A8H5E2I3_9HYPO</name>
<keyword evidence="3" id="KW-0186">Copper</keyword>
<feature type="chain" id="PRO_5034905886" description="Chitin-binding type-4 domain-containing protein" evidence="8">
    <location>
        <begin position="17"/>
        <end position="426"/>
    </location>
</feature>
<organism evidence="10 11">
    <name type="scientific">Fusarium anthophilum</name>
    <dbReference type="NCBI Taxonomy" id="48485"/>
    <lineage>
        <taxon>Eukaryota</taxon>
        <taxon>Fungi</taxon>
        <taxon>Dikarya</taxon>
        <taxon>Ascomycota</taxon>
        <taxon>Pezizomycotina</taxon>
        <taxon>Sordariomycetes</taxon>
        <taxon>Hypocreomycetidae</taxon>
        <taxon>Hypocreales</taxon>
        <taxon>Nectriaceae</taxon>
        <taxon>Fusarium</taxon>
        <taxon>Fusarium fujikuroi species complex</taxon>
    </lineage>
</organism>
<evidence type="ECO:0000313" key="10">
    <source>
        <dbReference type="EMBL" id="KAF5244206.1"/>
    </source>
</evidence>
<keyword evidence="8" id="KW-0732">Signal</keyword>
<reference evidence="10 11" key="1">
    <citation type="journal article" date="2020" name="BMC Genomics">
        <title>Correction to: Identification and distribution of gene clusters required for synthesis of sphingolipid metabolism inhibitors in diverse species of the filamentous fungus Fusarium.</title>
        <authorList>
            <person name="Kim H.S."/>
            <person name="Lohmar J.M."/>
            <person name="Busman M."/>
            <person name="Brown D.W."/>
            <person name="Naumann T.A."/>
            <person name="Divon H.H."/>
            <person name="Lysoe E."/>
            <person name="Uhlig S."/>
            <person name="Proctor R.H."/>
        </authorList>
    </citation>
    <scope>NUCLEOTIDE SEQUENCE [LARGE SCALE GENOMIC DNA]</scope>
    <source>
        <strain evidence="10 11">NRRL 25214</strain>
    </source>
</reference>
<sequence>MKNAAALLTLLPLVAAHGFVKSPTPRKPGNAFKAACGEQPFYQQSADINGNVQGIKQVVGSDFDAKDCNLWLCKGFQFDDNKDNVQSYKLGEKIDFDVTIAAPHTGYANVSVVKTSTDKMIGEPLIEFENYAANAGLNPNNTAFSVTLPESLGGECTKAGDCVLQWFWDAPDINQTYESCVDFVVGAGSGSGSGSGSTKPSSSAASAAPVATSAPAAEKPSATTLEAVAVTSSALGPIFESVTTVVPEPTATATTPDAGDDEDCDEEPVDEGDDEDCDDEDEEPTPSAAAETGDDEDCDEDEEPETGDDDEECPADDGDEYDTQPATPSNTAQGISAAANTAAVTKTQDNAYPVPKPTGQSSSDKTGSGSKGSKGSNNAGSNNNYGNAGSNNNNAGSNTIVTSYVTVSAAETHYVTVTADAPACTA</sequence>
<comment type="caution">
    <text evidence="10">The sequence shown here is derived from an EMBL/GenBank/DDBJ whole genome shotgun (WGS) entry which is preliminary data.</text>
</comment>
<evidence type="ECO:0000259" key="9">
    <source>
        <dbReference type="Pfam" id="PF03067"/>
    </source>
</evidence>
<dbReference type="EMBL" id="JABEVY010000179">
    <property type="protein sequence ID" value="KAF5244206.1"/>
    <property type="molecule type" value="Genomic_DNA"/>
</dbReference>
<dbReference type="AlphaFoldDB" id="A0A8H5E2I3"/>
<evidence type="ECO:0000256" key="3">
    <source>
        <dbReference type="ARBA" id="ARBA00023008"/>
    </source>
</evidence>
<protein>
    <recommendedName>
        <fullName evidence="9">Chitin-binding type-4 domain-containing protein</fullName>
    </recommendedName>
</protein>
<feature type="compositionally biased region" description="Acidic residues" evidence="7">
    <location>
        <begin position="292"/>
        <end position="322"/>
    </location>
</feature>
<feature type="compositionally biased region" description="Acidic residues" evidence="7">
    <location>
        <begin position="258"/>
        <end position="284"/>
    </location>
</feature>
<dbReference type="InterPro" id="IPR004302">
    <property type="entry name" value="Cellulose/chitin-bd_N"/>
</dbReference>
<comment type="similarity">
    <text evidence="6">Belongs to the polysaccharide monooxygenase AA13 family.</text>
</comment>
<evidence type="ECO:0000256" key="5">
    <source>
        <dbReference type="ARBA" id="ARBA00023180"/>
    </source>
</evidence>
<keyword evidence="2" id="KW-0479">Metal-binding</keyword>
<keyword evidence="4" id="KW-1015">Disulfide bond</keyword>
<dbReference type="Pfam" id="PF03067">
    <property type="entry name" value="LPMO_10"/>
    <property type="match status" value="1"/>
</dbReference>
<feature type="region of interest" description="Disordered" evidence="7">
    <location>
        <begin position="241"/>
        <end position="398"/>
    </location>
</feature>
<dbReference type="InterPro" id="IPR052282">
    <property type="entry name" value="Starch-active_LPMO"/>
</dbReference>
<dbReference type="Gene3D" id="2.70.50.70">
    <property type="match status" value="1"/>
</dbReference>
<dbReference type="GO" id="GO:0046872">
    <property type="term" value="F:metal ion binding"/>
    <property type="evidence" value="ECO:0007669"/>
    <property type="project" value="UniProtKB-KW"/>
</dbReference>
<evidence type="ECO:0000256" key="1">
    <source>
        <dbReference type="ARBA" id="ARBA00001973"/>
    </source>
</evidence>
<evidence type="ECO:0000256" key="6">
    <source>
        <dbReference type="ARBA" id="ARBA00034311"/>
    </source>
</evidence>
<dbReference type="PANTHER" id="PTHR36575:SF2">
    <property type="entry name" value="CHITIN-BINDING TYPE-4 DOMAIN-CONTAINING PROTEIN-RELATED"/>
    <property type="match status" value="1"/>
</dbReference>
<keyword evidence="5" id="KW-0325">Glycoprotein</keyword>
<keyword evidence="11" id="KW-1185">Reference proteome</keyword>
<gene>
    <name evidence="10" type="ORF">FANTH_7818</name>
</gene>
<feature type="compositionally biased region" description="Polar residues" evidence="7">
    <location>
        <begin position="324"/>
        <end position="350"/>
    </location>
</feature>
<evidence type="ECO:0000256" key="2">
    <source>
        <dbReference type="ARBA" id="ARBA00022723"/>
    </source>
</evidence>
<evidence type="ECO:0000256" key="4">
    <source>
        <dbReference type="ARBA" id="ARBA00023157"/>
    </source>
</evidence>
<dbReference type="PANTHER" id="PTHR36575">
    <property type="entry name" value="BINDING PROTEIN, PUTATIVE (AFU_ORTHOLOGUE AFUA_1G14430)-RELATED"/>
    <property type="match status" value="1"/>
</dbReference>
<evidence type="ECO:0000256" key="7">
    <source>
        <dbReference type="SAM" id="MobiDB-lite"/>
    </source>
</evidence>
<feature type="compositionally biased region" description="Low complexity" evidence="7">
    <location>
        <begin position="241"/>
        <end position="257"/>
    </location>
</feature>
<evidence type="ECO:0000256" key="8">
    <source>
        <dbReference type="SAM" id="SignalP"/>
    </source>
</evidence>
<comment type="cofactor">
    <cofactor evidence="1">
        <name>Cu(2+)</name>
        <dbReference type="ChEBI" id="CHEBI:29036"/>
    </cofactor>
</comment>
<feature type="compositionally biased region" description="Low complexity" evidence="7">
    <location>
        <begin position="361"/>
        <end position="398"/>
    </location>
</feature>
<feature type="signal peptide" evidence="8">
    <location>
        <begin position="1"/>
        <end position="16"/>
    </location>
</feature>